<feature type="domain" description="Macro" evidence="2">
    <location>
        <begin position="19"/>
        <end position="132"/>
    </location>
</feature>
<dbReference type="PANTHER" id="PTHR12521">
    <property type="entry name" value="PROTEIN C6ORF130"/>
    <property type="match status" value="1"/>
</dbReference>
<gene>
    <name evidence="3" type="ORF">OCH239_10925</name>
</gene>
<evidence type="ECO:0000256" key="1">
    <source>
        <dbReference type="ARBA" id="ARBA00035885"/>
    </source>
</evidence>
<dbReference type="OrthoDB" id="9780211at2"/>
<dbReference type="Pfam" id="PF01661">
    <property type="entry name" value="Macro"/>
    <property type="match status" value="1"/>
</dbReference>
<dbReference type="Proteomes" id="UP000022447">
    <property type="component" value="Unassembled WGS sequence"/>
</dbReference>
<dbReference type="STRING" id="1449350.OCH239_10925"/>
<dbReference type="eggNOG" id="COG2110">
    <property type="taxonomic scope" value="Bacteria"/>
</dbReference>
<comment type="caution">
    <text evidence="3">The sequence shown here is derived from an EMBL/GenBank/DDBJ whole genome shotgun (WGS) entry which is preliminary data.</text>
</comment>
<dbReference type="InterPro" id="IPR050892">
    <property type="entry name" value="ADP-ribose_metab_enzymes"/>
</dbReference>
<dbReference type="InterPro" id="IPR002589">
    <property type="entry name" value="Macro_dom"/>
</dbReference>
<dbReference type="PATRIC" id="fig|1449350.3.peg.3506"/>
<dbReference type="eggNOG" id="COG1611">
    <property type="taxonomic scope" value="Bacteria"/>
</dbReference>
<organism evidence="3 4">
    <name type="scientific">Roseivivax halodurans JCM 10272</name>
    <dbReference type="NCBI Taxonomy" id="1449350"/>
    <lineage>
        <taxon>Bacteria</taxon>
        <taxon>Pseudomonadati</taxon>
        <taxon>Pseudomonadota</taxon>
        <taxon>Alphaproteobacteria</taxon>
        <taxon>Rhodobacterales</taxon>
        <taxon>Roseobacteraceae</taxon>
        <taxon>Roseivivax</taxon>
    </lineage>
</organism>
<name>X7EDZ3_9RHOB</name>
<evidence type="ECO:0000259" key="2">
    <source>
        <dbReference type="Pfam" id="PF01661"/>
    </source>
</evidence>
<proteinExistence type="predicted"/>
<evidence type="ECO:0000313" key="3">
    <source>
        <dbReference type="EMBL" id="ETX13348.1"/>
    </source>
</evidence>
<comment type="catalytic activity">
    <reaction evidence="1">
        <text>an N-(ADP-alpha-D-ribosyl)-thymidine in DNA + H2O = a thymidine in DNA + ADP-D-ribose</text>
        <dbReference type="Rhea" id="RHEA:71655"/>
        <dbReference type="Rhea" id="RHEA-COMP:13556"/>
        <dbReference type="Rhea" id="RHEA-COMP:18051"/>
        <dbReference type="ChEBI" id="CHEBI:15377"/>
        <dbReference type="ChEBI" id="CHEBI:57967"/>
        <dbReference type="ChEBI" id="CHEBI:137386"/>
        <dbReference type="ChEBI" id="CHEBI:191199"/>
    </reaction>
    <physiologicalReaction direction="left-to-right" evidence="1">
        <dbReference type="Rhea" id="RHEA:71656"/>
    </physiologicalReaction>
</comment>
<sequence length="361" mass="39610">MITYSPRLAVQNAKAELLVNTVNTVGVMGKGLALDMKTRFPEILEPYERACRERRLAPGTFQLVKTDDGRQVMNLATKQEWRDPSRYDWVGVGLVYMNRFLVDGGRDIRSVAMSMPGCGNGGLDAARVQHMMRIYLARSLEAGIEIELAHDELAAIDDPLFFAGVGSRETPAAIQALMTEIGGLLTEDGMRLRSGGAIGADTAFWTGARAANPEGMEIFLPKPKRHIPEGIVKMSPVFERLALNFHPHPDGIRPNPKNPDDKRHYFLKLMARNGNQIFGEDFRVPSSVVVCWTPKGEAGGGTGQAIRLATSVGIPVIDLGRPDLAGISATEVRDMARERVAVFRQSRGLPRLDRESVPVPV</sequence>
<dbReference type="Gene3D" id="3.40.220.10">
    <property type="entry name" value="Leucine Aminopeptidase, subunit E, domain 1"/>
    <property type="match status" value="1"/>
</dbReference>
<accession>X7EDZ3</accession>
<reference evidence="3 4" key="1">
    <citation type="submission" date="2014-01" db="EMBL/GenBank/DDBJ databases">
        <title>Roseivivax halodurans JCM 10272 Genome Sequencing.</title>
        <authorList>
            <person name="Lai Q."/>
            <person name="Li G."/>
            <person name="Shao Z."/>
        </authorList>
    </citation>
    <scope>NUCLEOTIDE SEQUENCE [LARGE SCALE GENOMIC DNA]</scope>
    <source>
        <strain evidence="3 4">JCM 10272</strain>
    </source>
</reference>
<dbReference type="SUPFAM" id="SSF102405">
    <property type="entry name" value="MCP/YpsA-like"/>
    <property type="match status" value="1"/>
</dbReference>
<dbReference type="RefSeq" id="WP_051489562.1">
    <property type="nucleotide sequence ID" value="NZ_JALZ01000029.1"/>
</dbReference>
<dbReference type="InterPro" id="IPR043472">
    <property type="entry name" value="Macro_dom-like"/>
</dbReference>
<dbReference type="GO" id="GO:0140291">
    <property type="term" value="P:peptidyl-glutamate ADP-deribosylation"/>
    <property type="evidence" value="ECO:0007669"/>
    <property type="project" value="TreeGrafter"/>
</dbReference>
<dbReference type="AlphaFoldDB" id="X7EDZ3"/>
<dbReference type="PANTHER" id="PTHR12521:SF0">
    <property type="entry name" value="ADP-RIBOSE GLYCOHYDROLASE OARD1"/>
    <property type="match status" value="1"/>
</dbReference>
<dbReference type="EMBL" id="JALZ01000029">
    <property type="protein sequence ID" value="ETX13348.1"/>
    <property type="molecule type" value="Genomic_DNA"/>
</dbReference>
<dbReference type="SUPFAM" id="SSF52949">
    <property type="entry name" value="Macro domain-like"/>
    <property type="match status" value="1"/>
</dbReference>
<protein>
    <recommendedName>
        <fullName evidence="2">Macro domain-containing protein</fullName>
    </recommendedName>
</protein>
<evidence type="ECO:0000313" key="4">
    <source>
        <dbReference type="Proteomes" id="UP000022447"/>
    </source>
</evidence>
<keyword evidence="4" id="KW-1185">Reference proteome</keyword>